<organism evidence="1 2">
    <name type="scientific">Herbaspirillum aquaticum</name>
    <dbReference type="NCBI Taxonomy" id="568783"/>
    <lineage>
        <taxon>Bacteria</taxon>
        <taxon>Pseudomonadati</taxon>
        <taxon>Pseudomonadota</taxon>
        <taxon>Betaproteobacteria</taxon>
        <taxon>Burkholderiales</taxon>
        <taxon>Oxalobacteraceae</taxon>
        <taxon>Herbaspirillum</taxon>
    </lineage>
</organism>
<dbReference type="Proteomes" id="UP000214747">
    <property type="component" value="Unassembled WGS sequence"/>
</dbReference>
<evidence type="ECO:0000313" key="2">
    <source>
        <dbReference type="Proteomes" id="UP000214747"/>
    </source>
</evidence>
<keyword evidence="2" id="KW-1185">Reference proteome</keyword>
<proteinExistence type="predicted"/>
<dbReference type="AlphaFoldDB" id="A0A225SSH6"/>
<evidence type="ECO:0000313" key="1">
    <source>
        <dbReference type="EMBL" id="OWY33529.1"/>
    </source>
</evidence>
<gene>
    <name evidence="1" type="ORF">CEJ45_16275</name>
</gene>
<protein>
    <submittedName>
        <fullName evidence="1">Uncharacterized protein</fullName>
    </submittedName>
</protein>
<comment type="caution">
    <text evidence="1">The sequence shown here is derived from an EMBL/GenBank/DDBJ whole genome shotgun (WGS) entry which is preliminary data.</text>
</comment>
<dbReference type="RefSeq" id="WP_088756109.1">
    <property type="nucleotide sequence ID" value="NZ_NJGV01000017.1"/>
</dbReference>
<dbReference type="EMBL" id="NJGV01000017">
    <property type="protein sequence ID" value="OWY33529.1"/>
    <property type="molecule type" value="Genomic_DNA"/>
</dbReference>
<sequence length="89" mass="10769">MCPRSDLRLYGRRLLNDREQIHHARYRDYDIRVIAIEGQHGWEMSLRIFHAGKRIVRYRQDSPLYLDFEHARIAGMLRAHEIIERRSAP</sequence>
<reference evidence="1 2" key="1">
    <citation type="journal article" date="2010" name="Int. J. Syst. Evol. Microbiol.">
        <title>Reclassification of Herbaspirillum putei as a later heterotypic synonym of Herbaspirillum huttiense, with the description of H. huttiense subsp. huttiense subsp. nov. and H. huttiense subsp. putei subsp. nov., comb. nov., and description of Herbaspirillum aquaticum sp. nov.</title>
        <authorList>
            <person name="Dobritsa A.P."/>
            <person name="Reddy M.C."/>
            <person name="Samadpour M."/>
        </authorList>
    </citation>
    <scope>NUCLEOTIDE SEQUENCE [LARGE SCALE GENOMIC DNA]</scope>
    <source>
        <strain evidence="1 2">IEH 4430</strain>
    </source>
</reference>
<accession>A0A225SSH6</accession>
<name>A0A225SSH6_9BURK</name>